<sequence length="271" mass="30317">MNGDIKNDTEKIEANKIAWGKIAEDHYYYFREKLAQGDFKLNPMVEEEIGDVAGKKILHLQCNTGADSILLARKGAIVTGVDLVPENVFFARKLAEEFGINNATFIESDILKLMDVHEGEYDIVLTTDGVLGWLPDLNKWGEVISHFLKNEGFFYLHDGHPFMLIFDETGLAQGKLLPKYPYFKSTADADNHIGGYASKAKEAENHFWGHQLSTIINGLANGKLYVTHIKEYDRCMPGMGGSALDENGLSYYPTLEGKLPLILSLKAEKKL</sequence>
<keyword evidence="2" id="KW-0808">Transferase</keyword>
<reference evidence="3" key="1">
    <citation type="submission" date="2016-10" db="EMBL/GenBank/DDBJ databases">
        <authorList>
            <person name="Varghese N."/>
            <person name="Submissions S."/>
        </authorList>
    </citation>
    <scope>NUCLEOTIDE SEQUENCE [LARGE SCALE GENOMIC DNA]</scope>
    <source>
        <strain evidence="3">DSM 23664</strain>
    </source>
</reference>
<dbReference type="GO" id="GO:0032259">
    <property type="term" value="P:methylation"/>
    <property type="evidence" value="ECO:0007669"/>
    <property type="project" value="UniProtKB-KW"/>
</dbReference>
<organism evidence="2 3">
    <name type="scientific">Alkalibacterium subtropicum</name>
    <dbReference type="NCBI Taxonomy" id="753702"/>
    <lineage>
        <taxon>Bacteria</taxon>
        <taxon>Bacillati</taxon>
        <taxon>Bacillota</taxon>
        <taxon>Bacilli</taxon>
        <taxon>Lactobacillales</taxon>
        <taxon>Carnobacteriaceae</taxon>
        <taxon>Alkalibacterium</taxon>
    </lineage>
</organism>
<dbReference type="Proteomes" id="UP000199612">
    <property type="component" value="Unassembled WGS sequence"/>
</dbReference>
<dbReference type="InterPro" id="IPR025714">
    <property type="entry name" value="Methyltranfer_dom"/>
</dbReference>
<dbReference type="AlphaFoldDB" id="A0A1I1HKD2"/>
<dbReference type="EMBL" id="FOLT01000004">
    <property type="protein sequence ID" value="SFC24301.1"/>
    <property type="molecule type" value="Genomic_DNA"/>
</dbReference>
<dbReference type="CDD" id="cd02440">
    <property type="entry name" value="AdoMet_MTases"/>
    <property type="match status" value="1"/>
</dbReference>
<protein>
    <submittedName>
        <fullName evidence="2">Methyltransferase domain-containing protein</fullName>
    </submittedName>
</protein>
<keyword evidence="2" id="KW-0489">Methyltransferase</keyword>
<evidence type="ECO:0000313" key="3">
    <source>
        <dbReference type="Proteomes" id="UP000199612"/>
    </source>
</evidence>
<name>A0A1I1HKD2_9LACT</name>
<feature type="domain" description="Methyltransferase" evidence="1">
    <location>
        <begin position="53"/>
        <end position="159"/>
    </location>
</feature>
<dbReference type="SUPFAM" id="SSF53335">
    <property type="entry name" value="S-adenosyl-L-methionine-dependent methyltransferases"/>
    <property type="match status" value="1"/>
</dbReference>
<gene>
    <name evidence="2" type="ORF">SAMN04488102_104101</name>
</gene>
<dbReference type="STRING" id="753702.SAMN04488102_104101"/>
<dbReference type="GO" id="GO:0008168">
    <property type="term" value="F:methyltransferase activity"/>
    <property type="evidence" value="ECO:0007669"/>
    <property type="project" value="UniProtKB-KW"/>
</dbReference>
<keyword evidence="3" id="KW-1185">Reference proteome</keyword>
<dbReference type="Pfam" id="PF13847">
    <property type="entry name" value="Methyltransf_31"/>
    <property type="match status" value="1"/>
</dbReference>
<dbReference type="InterPro" id="IPR029063">
    <property type="entry name" value="SAM-dependent_MTases_sf"/>
</dbReference>
<evidence type="ECO:0000259" key="1">
    <source>
        <dbReference type="Pfam" id="PF13847"/>
    </source>
</evidence>
<accession>A0A1I1HKD2</accession>
<dbReference type="RefSeq" id="WP_091529362.1">
    <property type="nucleotide sequence ID" value="NZ_FOLT01000004.1"/>
</dbReference>
<proteinExistence type="predicted"/>
<evidence type="ECO:0000313" key="2">
    <source>
        <dbReference type="EMBL" id="SFC24301.1"/>
    </source>
</evidence>
<dbReference type="OrthoDB" id="9774345at2"/>
<dbReference type="Gene3D" id="3.40.50.150">
    <property type="entry name" value="Vaccinia Virus protein VP39"/>
    <property type="match status" value="1"/>
</dbReference>